<accession>A0AAD4SXG4</accession>
<dbReference type="SUPFAM" id="SSF54001">
    <property type="entry name" value="Cysteine proteinases"/>
    <property type="match status" value="1"/>
</dbReference>
<keyword evidence="5" id="KW-0012">Acyltransferase</keyword>
<keyword evidence="4" id="KW-0479">Metal-binding</keyword>
<dbReference type="PANTHER" id="PTHR33447:SF2">
    <property type="entry name" value="GLUTATHIONE GAMMA-GLUTAMYLCYSTEINYLTRANSFERASE"/>
    <property type="match status" value="1"/>
</dbReference>
<dbReference type="InterPro" id="IPR007719">
    <property type="entry name" value="PCS_N"/>
</dbReference>
<proteinExistence type="predicted"/>
<dbReference type="Proteomes" id="UP001202328">
    <property type="component" value="Unassembled WGS sequence"/>
</dbReference>
<dbReference type="InterPro" id="IPR038156">
    <property type="entry name" value="PCS_N_sf"/>
</dbReference>
<name>A0AAD4SXG4_9MAGN</name>
<reference evidence="7" key="1">
    <citation type="submission" date="2022-04" db="EMBL/GenBank/DDBJ databases">
        <title>A functionally conserved STORR gene fusion in Papaver species that diverged 16.8 million years ago.</title>
        <authorList>
            <person name="Catania T."/>
        </authorList>
    </citation>
    <scope>NUCLEOTIDE SEQUENCE</scope>
    <source>
        <strain evidence="7">S-188037</strain>
    </source>
</reference>
<dbReference type="Gene3D" id="3.90.70.30">
    <property type="entry name" value="Phytochelatin synthase, N-terminal domain"/>
    <property type="match status" value="1"/>
</dbReference>
<protein>
    <recommendedName>
        <fullName evidence="1">glutathione gamma-glutamylcysteinyltransferase</fullName>
        <ecNumber evidence="1">2.3.2.15</ecNumber>
    </recommendedName>
</protein>
<dbReference type="PANTHER" id="PTHR33447">
    <property type="entry name" value="GLUTATHIONE GAMMA-GLUTAMYLCYSTEINYLTRANSFERASE"/>
    <property type="match status" value="1"/>
</dbReference>
<dbReference type="GO" id="GO:0046872">
    <property type="term" value="F:metal ion binding"/>
    <property type="evidence" value="ECO:0007669"/>
    <property type="project" value="UniProtKB-KW"/>
</dbReference>
<keyword evidence="8" id="KW-1185">Reference proteome</keyword>
<dbReference type="Pfam" id="PF05023">
    <property type="entry name" value="Phytochelatin"/>
    <property type="match status" value="1"/>
</dbReference>
<dbReference type="EC" id="2.3.2.15" evidence="1"/>
<dbReference type="InterPro" id="IPR015407">
    <property type="entry name" value="Phytochelatin_synthase_C"/>
</dbReference>
<gene>
    <name evidence="7" type="ORF">MKW98_001455</name>
</gene>
<evidence type="ECO:0000256" key="1">
    <source>
        <dbReference type="ARBA" id="ARBA00012468"/>
    </source>
</evidence>
<dbReference type="InterPro" id="IPR040409">
    <property type="entry name" value="PCS-like"/>
</dbReference>
<feature type="domain" description="Peptidase C83" evidence="6">
    <location>
        <begin position="1"/>
        <end position="221"/>
    </location>
</feature>
<dbReference type="FunFam" id="3.90.70.30:FF:000001">
    <property type="entry name" value="Glutathione gamma-glutamylcysteinyltransferase 1"/>
    <property type="match status" value="1"/>
</dbReference>
<dbReference type="GO" id="GO:0046938">
    <property type="term" value="P:phytochelatin biosynthetic process"/>
    <property type="evidence" value="ECO:0007669"/>
    <property type="project" value="InterPro"/>
</dbReference>
<sequence length="380" mass="43428">MAWVSLYKRILPSPPAIELAATQGKKLFEEALQNGTVEGFFKLHSSCQTQSEFAFCGLASLSMVFNALAIEPPRLHKGAWRWWDDSMFECWVPLEKVMGKGLPFKKAVSVARCAGGNVEAFYSNKSSIDDFRKCVMSCTSNDKSHMITSYHRPTLSQTGRGHYSPIGGYHAGRDMVLILDVARFKYPSHWIPLTLLWKAMNTIDGTTRGFMIISKLPKTPSLLNIWSCRYESWLDVANYLMDDVPVNLQSSNVTNVQEVLSLIVTSFPTSFAEIIKWIELRGHTGPEIKVLKQVRETELFKHMIMVDRSQIWREVQTIFLLSLPPQTWSGIKDENLLQEIYSLFSLDDLPHLLREEVLNLRGELDRLKICQKEKYNNLSD</sequence>
<dbReference type="Pfam" id="PF09328">
    <property type="entry name" value="Phytochelatin_C"/>
    <property type="match status" value="2"/>
</dbReference>
<evidence type="ECO:0000256" key="4">
    <source>
        <dbReference type="ARBA" id="ARBA00022723"/>
    </source>
</evidence>
<evidence type="ECO:0000313" key="8">
    <source>
        <dbReference type="Proteomes" id="UP001202328"/>
    </source>
</evidence>
<dbReference type="GO" id="GO:0098849">
    <property type="term" value="P:cellular detoxification of cadmium ion"/>
    <property type="evidence" value="ECO:0007669"/>
    <property type="project" value="TreeGrafter"/>
</dbReference>
<evidence type="ECO:0000259" key="6">
    <source>
        <dbReference type="PROSITE" id="PS51443"/>
    </source>
</evidence>
<dbReference type="EMBL" id="JAJJMB010008074">
    <property type="protein sequence ID" value="KAI3925601.1"/>
    <property type="molecule type" value="Genomic_DNA"/>
</dbReference>
<keyword evidence="3" id="KW-0808">Transferase</keyword>
<evidence type="ECO:0000256" key="3">
    <source>
        <dbReference type="ARBA" id="ARBA00022679"/>
    </source>
</evidence>
<dbReference type="AlphaFoldDB" id="A0AAD4SXG4"/>
<evidence type="ECO:0000313" key="7">
    <source>
        <dbReference type="EMBL" id="KAI3925601.1"/>
    </source>
</evidence>
<dbReference type="InterPro" id="IPR038765">
    <property type="entry name" value="Papain-like_cys_pep_sf"/>
</dbReference>
<comment type="caution">
    <text evidence="7">The sequence shown here is derived from an EMBL/GenBank/DDBJ whole genome shotgun (WGS) entry which is preliminary data.</text>
</comment>
<dbReference type="GO" id="GO:0010273">
    <property type="term" value="P:detoxification of copper ion"/>
    <property type="evidence" value="ECO:0007669"/>
    <property type="project" value="TreeGrafter"/>
</dbReference>
<organism evidence="7 8">
    <name type="scientific">Papaver atlanticum</name>
    <dbReference type="NCBI Taxonomy" id="357466"/>
    <lineage>
        <taxon>Eukaryota</taxon>
        <taxon>Viridiplantae</taxon>
        <taxon>Streptophyta</taxon>
        <taxon>Embryophyta</taxon>
        <taxon>Tracheophyta</taxon>
        <taxon>Spermatophyta</taxon>
        <taxon>Magnoliopsida</taxon>
        <taxon>Ranunculales</taxon>
        <taxon>Papaveraceae</taxon>
        <taxon>Papaveroideae</taxon>
        <taxon>Papaver</taxon>
    </lineage>
</organism>
<evidence type="ECO:0000256" key="2">
    <source>
        <dbReference type="ARBA" id="ARBA00022539"/>
    </source>
</evidence>
<evidence type="ECO:0000256" key="5">
    <source>
        <dbReference type="ARBA" id="ARBA00023315"/>
    </source>
</evidence>
<dbReference type="GO" id="GO:0016756">
    <property type="term" value="F:glutathione gamma-glutamylcysteinyltransferase activity"/>
    <property type="evidence" value="ECO:0007669"/>
    <property type="project" value="UniProtKB-EC"/>
</dbReference>
<dbReference type="PROSITE" id="PS51443">
    <property type="entry name" value="PCS"/>
    <property type="match status" value="1"/>
</dbReference>
<keyword evidence="2" id="KW-0104">Cadmium</keyword>